<dbReference type="RefSeq" id="XP_043048065.1">
    <property type="nucleotide sequence ID" value="XM_043192401.1"/>
</dbReference>
<comment type="caution">
    <text evidence="4">The sequence shown here is derived from an EMBL/GenBank/DDBJ whole genome shotgun (WGS) entry which is preliminary data.</text>
</comment>
<dbReference type="Pfam" id="PF00005">
    <property type="entry name" value="ABC_tran"/>
    <property type="match status" value="2"/>
</dbReference>
<dbReference type="GO" id="GO:0005524">
    <property type="term" value="F:ATP binding"/>
    <property type="evidence" value="ECO:0007669"/>
    <property type="project" value="UniProtKB-KW"/>
</dbReference>
<accession>A0A9P7V6Z0</accession>
<dbReference type="PANTHER" id="PTHR43514:SF4">
    <property type="entry name" value="ABC TRANSPORTER I FAMILY MEMBER 10"/>
    <property type="match status" value="1"/>
</dbReference>
<dbReference type="SUPFAM" id="SSF52540">
    <property type="entry name" value="P-loop containing nucleoside triphosphate hydrolases"/>
    <property type="match status" value="2"/>
</dbReference>
<feature type="domain" description="ABC transporter" evidence="3">
    <location>
        <begin position="302"/>
        <end position="535"/>
    </location>
</feature>
<dbReference type="InterPro" id="IPR003593">
    <property type="entry name" value="AAA+_ATPase"/>
</dbReference>
<dbReference type="GO" id="GO:0016887">
    <property type="term" value="F:ATP hydrolysis activity"/>
    <property type="evidence" value="ECO:0007669"/>
    <property type="project" value="InterPro"/>
</dbReference>
<keyword evidence="2" id="KW-0067">ATP-binding</keyword>
<sequence length="535" mass="60694">MKSSSRLYQCLVRFQNATFRADTRTTTPQVFKAPIEEFSVFKPNDQDDQDHSSFWAITGPKKTQFLQCIGGKYITSPPLARTYPFLKEKHSGFNDRVQLLNFREQSGLDKTYLLARYETFAFKGKLEMADDVNSVHNYVTGAYNYNNNNVVVNPQFEAYLFSLLNLNHLSNKWINLLSNGQMRRARIAKLLITRPELLVIDDPFLGLDPGATAMVSESLKRVASELQIGIVLGLRVQDDIPNWIDKVGYVDDEGLSVVDPSKFQSHSTGRTVLRHQHNKKENMVPTALKDTMSAKINVPPHIQFDNASVVYRGLPVLLDFNWIVQPGSRWRILGDNGTGKTTILLLITADHPQSWKSVLSVNGKLRKSGTGVNFFDVNNNLGLSSPELHALVPPGKTMWQVILSGLVKDVGNSNFMFTGKENQLGHFGLSILQQFNDRLEKSKDTPFCQLSITDQKLALFLRAIVKNPQLLILDEAFSCMDEESVMERCHDIVNHQMHSTTVLSIGHLDWELVKLDYVLHLVGDDQRHYNYYKYT</sequence>
<dbReference type="AlphaFoldDB" id="A0A9P7V6Z0"/>
<dbReference type="EMBL" id="JAHMUF010000017">
    <property type="protein sequence ID" value="KAG7192515.1"/>
    <property type="molecule type" value="Genomic_DNA"/>
</dbReference>
<gene>
    <name evidence="4" type="ORF">KQ657_001610</name>
</gene>
<dbReference type="GeneID" id="66114984"/>
<keyword evidence="1" id="KW-0547">Nucleotide-binding</keyword>
<dbReference type="SMART" id="SM00382">
    <property type="entry name" value="AAA"/>
    <property type="match status" value="1"/>
</dbReference>
<evidence type="ECO:0000313" key="4">
    <source>
        <dbReference type="EMBL" id="KAG7192515.1"/>
    </source>
</evidence>
<dbReference type="OrthoDB" id="10255969at2759"/>
<dbReference type="GO" id="GO:0005739">
    <property type="term" value="C:mitochondrion"/>
    <property type="evidence" value="ECO:0007669"/>
    <property type="project" value="TreeGrafter"/>
</dbReference>
<evidence type="ECO:0000259" key="3">
    <source>
        <dbReference type="PROSITE" id="PS50893"/>
    </source>
</evidence>
<evidence type="ECO:0000256" key="2">
    <source>
        <dbReference type="ARBA" id="ARBA00022840"/>
    </source>
</evidence>
<protein>
    <recommendedName>
        <fullName evidence="3">ABC transporter domain-containing protein</fullName>
    </recommendedName>
</protein>
<evidence type="ECO:0000256" key="1">
    <source>
        <dbReference type="ARBA" id="ARBA00022741"/>
    </source>
</evidence>
<name>A0A9P7V6Z0_9ASCO</name>
<evidence type="ECO:0000313" key="5">
    <source>
        <dbReference type="Proteomes" id="UP000790833"/>
    </source>
</evidence>
<dbReference type="InterPro" id="IPR027417">
    <property type="entry name" value="P-loop_NTPase"/>
</dbReference>
<reference evidence="4" key="1">
    <citation type="submission" date="2021-03" db="EMBL/GenBank/DDBJ databases">
        <authorList>
            <person name="Palmer J.M."/>
        </authorList>
    </citation>
    <scope>NUCLEOTIDE SEQUENCE</scope>
    <source>
        <strain evidence="4">ARV_011</strain>
    </source>
</reference>
<organism evidence="4 5">
    <name type="scientific">Scheffersomyces spartinae</name>
    <dbReference type="NCBI Taxonomy" id="45513"/>
    <lineage>
        <taxon>Eukaryota</taxon>
        <taxon>Fungi</taxon>
        <taxon>Dikarya</taxon>
        <taxon>Ascomycota</taxon>
        <taxon>Saccharomycotina</taxon>
        <taxon>Pichiomycetes</taxon>
        <taxon>Debaryomycetaceae</taxon>
        <taxon>Scheffersomyces</taxon>
    </lineage>
</organism>
<feature type="domain" description="ABC transporter" evidence="3">
    <location>
        <begin position="12"/>
        <end position="277"/>
    </location>
</feature>
<dbReference type="InterPro" id="IPR050334">
    <property type="entry name" value="Molybdenum_import_ModC"/>
</dbReference>
<proteinExistence type="predicted"/>
<keyword evidence="5" id="KW-1185">Reference proteome</keyword>
<dbReference type="InterPro" id="IPR003439">
    <property type="entry name" value="ABC_transporter-like_ATP-bd"/>
</dbReference>
<dbReference type="PROSITE" id="PS50893">
    <property type="entry name" value="ABC_TRANSPORTER_2"/>
    <property type="match status" value="2"/>
</dbReference>
<dbReference type="PANTHER" id="PTHR43514">
    <property type="entry name" value="ABC TRANSPORTER I FAMILY MEMBER 10"/>
    <property type="match status" value="1"/>
</dbReference>
<dbReference type="Gene3D" id="3.40.50.300">
    <property type="entry name" value="P-loop containing nucleotide triphosphate hydrolases"/>
    <property type="match status" value="2"/>
</dbReference>
<dbReference type="Proteomes" id="UP000790833">
    <property type="component" value="Unassembled WGS sequence"/>
</dbReference>